<protein>
    <submittedName>
        <fullName evidence="1">Uncharacterized protein</fullName>
    </submittedName>
</protein>
<evidence type="ECO:0000313" key="1">
    <source>
        <dbReference type="EMBL" id="CAI9776019.1"/>
    </source>
</evidence>
<proteinExistence type="predicted"/>
<sequence>MVAKNFNRNQIAIGGRNNYIGQNNKKERPQCSHCGLLGYKIDKCYQVHGYPPGYKIRNKNPVIHGVANQVESAPDATSNLAQFPFTKNQYQQLLALIQPTDETHLPFTSTRTTNPQNPGTSGSQGHALANLAGPMLMDDDWSG</sequence>
<keyword evidence="2" id="KW-1185">Reference proteome</keyword>
<gene>
    <name evidence="1" type="ORF">FPE_LOCUS23449</name>
</gene>
<dbReference type="PANTHER" id="PTHR34222">
    <property type="entry name" value="GAG_PRE-INTEGRS DOMAIN-CONTAINING PROTEIN"/>
    <property type="match status" value="1"/>
</dbReference>
<dbReference type="Proteomes" id="UP000834106">
    <property type="component" value="Chromosome 14"/>
</dbReference>
<dbReference type="EMBL" id="OU503049">
    <property type="protein sequence ID" value="CAI9776019.1"/>
    <property type="molecule type" value="Genomic_DNA"/>
</dbReference>
<dbReference type="AlphaFoldDB" id="A0AAD2E3L5"/>
<reference evidence="1" key="1">
    <citation type="submission" date="2023-05" db="EMBL/GenBank/DDBJ databases">
        <authorList>
            <person name="Huff M."/>
        </authorList>
    </citation>
    <scope>NUCLEOTIDE SEQUENCE</scope>
</reference>
<evidence type="ECO:0000313" key="2">
    <source>
        <dbReference type="Proteomes" id="UP000834106"/>
    </source>
</evidence>
<organism evidence="1 2">
    <name type="scientific">Fraxinus pennsylvanica</name>
    <dbReference type="NCBI Taxonomy" id="56036"/>
    <lineage>
        <taxon>Eukaryota</taxon>
        <taxon>Viridiplantae</taxon>
        <taxon>Streptophyta</taxon>
        <taxon>Embryophyta</taxon>
        <taxon>Tracheophyta</taxon>
        <taxon>Spermatophyta</taxon>
        <taxon>Magnoliopsida</taxon>
        <taxon>eudicotyledons</taxon>
        <taxon>Gunneridae</taxon>
        <taxon>Pentapetalae</taxon>
        <taxon>asterids</taxon>
        <taxon>lamiids</taxon>
        <taxon>Lamiales</taxon>
        <taxon>Oleaceae</taxon>
        <taxon>Oleeae</taxon>
        <taxon>Fraxinus</taxon>
    </lineage>
</organism>
<dbReference type="PANTHER" id="PTHR34222:SF99">
    <property type="entry name" value="PROTEIN, PUTATIVE-RELATED"/>
    <property type="match status" value="1"/>
</dbReference>
<accession>A0AAD2E3L5</accession>
<name>A0AAD2E3L5_9LAMI</name>